<accession>A0A849C5A7</accession>
<sequence length="46" mass="4926">MSTNSLCADFGGDFAHTGFVIDGGRRYPRPLGPEDRGWRAGLAADD</sequence>
<reference evidence="1 2" key="1">
    <citation type="submission" date="2020-05" db="EMBL/GenBank/DDBJ databases">
        <title>MicrobeNet Type strains.</title>
        <authorList>
            <person name="Nicholson A.C."/>
        </authorList>
    </citation>
    <scope>NUCLEOTIDE SEQUENCE [LARGE SCALE GENOMIC DNA]</scope>
    <source>
        <strain evidence="1 2">JCM 3224</strain>
    </source>
</reference>
<dbReference type="AlphaFoldDB" id="A0A849C5A7"/>
<dbReference type="EMBL" id="JABELX010000004">
    <property type="protein sequence ID" value="NNH70997.1"/>
    <property type="molecule type" value="Genomic_DNA"/>
</dbReference>
<organism evidence="1 2">
    <name type="scientific">Nocardia uniformis</name>
    <dbReference type="NCBI Taxonomy" id="53432"/>
    <lineage>
        <taxon>Bacteria</taxon>
        <taxon>Bacillati</taxon>
        <taxon>Actinomycetota</taxon>
        <taxon>Actinomycetes</taxon>
        <taxon>Mycobacteriales</taxon>
        <taxon>Nocardiaceae</taxon>
        <taxon>Nocardia</taxon>
    </lineage>
</organism>
<comment type="caution">
    <text evidence="1">The sequence shown here is derived from an EMBL/GenBank/DDBJ whole genome shotgun (WGS) entry which is preliminary data.</text>
</comment>
<evidence type="ECO:0000313" key="2">
    <source>
        <dbReference type="Proteomes" id="UP000586827"/>
    </source>
</evidence>
<protein>
    <submittedName>
        <fullName evidence="1">Uncharacterized protein</fullName>
    </submittedName>
</protein>
<proteinExistence type="predicted"/>
<evidence type="ECO:0000313" key="1">
    <source>
        <dbReference type="EMBL" id="NNH70997.1"/>
    </source>
</evidence>
<name>A0A849C5A7_9NOCA</name>
<gene>
    <name evidence="1" type="ORF">HLB23_14180</name>
</gene>
<dbReference type="Proteomes" id="UP000586827">
    <property type="component" value="Unassembled WGS sequence"/>
</dbReference>
<dbReference type="RefSeq" id="WP_157552518.1">
    <property type="nucleotide sequence ID" value="NZ_JABELX010000004.1"/>
</dbReference>
<keyword evidence="2" id="KW-1185">Reference proteome</keyword>